<proteinExistence type="predicted"/>
<dbReference type="AlphaFoldDB" id="A0A1H6BKJ4"/>
<dbReference type="EMBL" id="FNUY01000007">
    <property type="protein sequence ID" value="SEG61203.1"/>
    <property type="molecule type" value="Genomic_DNA"/>
</dbReference>
<name>A0A1H6BKJ4_9HYPH</name>
<keyword evidence="3" id="KW-1185">Reference proteome</keyword>
<sequence length="309" mass="33973">MSERGVFAVDRGIWEHPTLAEPGPYSLREAWIWLLSQAAWKPHRKRVGSATIEIGRGQVAHSYRFISEAWGWKLGKVQRFLGRLKTDTMIDTRSDTGVLVISICNYDKYQRVSLPGDTPSDTPADTLPIHDRYKVEDKENKELDNTSDLAGKSTEAKQPIGKPSKAASDDAFERFRAAYPKRKGVDPRANAKKRFDAKVKGGADPERIIAGAKAFAAAEAKRGAEGTEFIPHSATWLNRDGWEDHFDAPGTVGATAADDVESWRIPVANWRNDPTSWTSHAWGPAPGEPGSAVSTTILAKLGVEARRAA</sequence>
<reference evidence="2 3" key="1">
    <citation type="submission" date="2016-10" db="EMBL/GenBank/DDBJ databases">
        <authorList>
            <person name="de Groot N.N."/>
        </authorList>
    </citation>
    <scope>NUCLEOTIDE SEQUENCE [LARGE SCALE GENOMIC DNA]</scope>
    <source>
        <strain evidence="2 3">DSM 26656</strain>
    </source>
</reference>
<dbReference type="OrthoDB" id="7876586at2"/>
<organism evidence="2 3">
    <name type="scientific">Bosea lathyri</name>
    <dbReference type="NCBI Taxonomy" id="1036778"/>
    <lineage>
        <taxon>Bacteria</taxon>
        <taxon>Pseudomonadati</taxon>
        <taxon>Pseudomonadota</taxon>
        <taxon>Alphaproteobacteria</taxon>
        <taxon>Hyphomicrobiales</taxon>
        <taxon>Boseaceae</taxon>
        <taxon>Bosea</taxon>
    </lineage>
</organism>
<evidence type="ECO:0000313" key="2">
    <source>
        <dbReference type="EMBL" id="SEG61203.1"/>
    </source>
</evidence>
<protein>
    <submittedName>
        <fullName evidence="2">Uncharacterized protein</fullName>
    </submittedName>
</protein>
<dbReference type="RefSeq" id="WP_103873890.1">
    <property type="nucleotide sequence ID" value="NZ_FNUY01000007.1"/>
</dbReference>
<evidence type="ECO:0000256" key="1">
    <source>
        <dbReference type="SAM" id="MobiDB-lite"/>
    </source>
</evidence>
<evidence type="ECO:0000313" key="3">
    <source>
        <dbReference type="Proteomes" id="UP000236743"/>
    </source>
</evidence>
<feature type="region of interest" description="Disordered" evidence="1">
    <location>
        <begin position="112"/>
        <end position="168"/>
    </location>
</feature>
<dbReference type="Proteomes" id="UP000236743">
    <property type="component" value="Unassembled WGS sequence"/>
</dbReference>
<accession>A0A1H6BKJ4</accession>
<gene>
    <name evidence="2" type="ORF">SAMN04488115_107317</name>
</gene>
<feature type="compositionally biased region" description="Basic and acidic residues" evidence="1">
    <location>
        <begin position="128"/>
        <end position="144"/>
    </location>
</feature>